<evidence type="ECO:0000313" key="1">
    <source>
        <dbReference type="EMBL" id="SDO68533.1"/>
    </source>
</evidence>
<gene>
    <name evidence="1" type="ORF">SAMN05421820_11830</name>
</gene>
<dbReference type="Gene3D" id="1.25.40.290">
    <property type="entry name" value="ARM repeat domains"/>
    <property type="match status" value="1"/>
</dbReference>
<protein>
    <submittedName>
        <fullName evidence="1">3-methyladenine DNA glycosylase AlkC</fullName>
    </submittedName>
</protein>
<dbReference type="InterPro" id="IPR016024">
    <property type="entry name" value="ARM-type_fold"/>
</dbReference>
<keyword evidence="2" id="KW-1185">Reference proteome</keyword>
<dbReference type="RefSeq" id="WP_074612956.1">
    <property type="nucleotide sequence ID" value="NZ_FNGY01000018.1"/>
</dbReference>
<organism evidence="1 2">
    <name type="scientific">Pedobacter steynii</name>
    <dbReference type="NCBI Taxonomy" id="430522"/>
    <lineage>
        <taxon>Bacteria</taxon>
        <taxon>Pseudomonadati</taxon>
        <taxon>Bacteroidota</taxon>
        <taxon>Sphingobacteriia</taxon>
        <taxon>Sphingobacteriales</taxon>
        <taxon>Sphingobacteriaceae</taxon>
        <taxon>Pedobacter</taxon>
    </lineage>
</organism>
<proteinExistence type="predicted"/>
<accession>A0A1H0LKF8</accession>
<dbReference type="Proteomes" id="UP000183200">
    <property type="component" value="Unassembled WGS sequence"/>
</dbReference>
<dbReference type="OrthoDB" id="9797162at2"/>
<reference evidence="2" key="1">
    <citation type="submission" date="2016-10" db="EMBL/GenBank/DDBJ databases">
        <authorList>
            <person name="Varghese N."/>
            <person name="Submissions S."/>
        </authorList>
    </citation>
    <scope>NUCLEOTIDE SEQUENCE [LARGE SCALE GENOMIC DNA]</scope>
    <source>
        <strain evidence="2">DSM 19110</strain>
    </source>
</reference>
<evidence type="ECO:0000313" key="2">
    <source>
        <dbReference type="Proteomes" id="UP000183200"/>
    </source>
</evidence>
<sequence>MSSLLKDIYSPAFYDRLSDVLLETVSSFDKKKFVTQIFDKDFEHKELKARMKHTAQILHPFLPEDYGETVDLLFEIITGLRKNKTGEDGLAFMFLPDYIETYGMNDYENSVRAIEFITQFVSCEFSVRPFILKYGDRMLAQMTAWSLHESHKVRRLSSEGTRPRLPWAMALPELKKNPAPVLPLLENLKNDPSEWVRRSVANHINDIAKDNPDIVIEMAKRWKGLHKETDAIIKHGCRTLLKQGHPEILKHYGLESKDIQITEFEISTPVTLIGGDLHFSYYLHNQEQKEQIIRLEYGLYYRRQNGTLSKKVFKISEKIYQAGEKVKVSRKQSFKLITTRKFYPGLQQLSVIVNGEEKEVLDFELSL</sequence>
<dbReference type="EMBL" id="FNGY01000018">
    <property type="protein sequence ID" value="SDO68533.1"/>
    <property type="molecule type" value="Genomic_DNA"/>
</dbReference>
<dbReference type="STRING" id="430522.BFS30_11985"/>
<dbReference type="AlphaFoldDB" id="A0A1H0LKF8"/>
<name>A0A1H0LKF8_9SPHI</name>
<dbReference type="SUPFAM" id="SSF48371">
    <property type="entry name" value="ARM repeat"/>
    <property type="match status" value="1"/>
</dbReference>